<proteinExistence type="predicted"/>
<dbReference type="InterPro" id="IPR005174">
    <property type="entry name" value="KIB1-4_b-propeller"/>
</dbReference>
<sequence>MALKAKNKKKQQPSGNKEVQKSKSWLDLPNQLINTIQVHQNLDKDITFGGIIKSWRTSPKHCNSDSKLPWLQLTNPDGSNTEKYRTHITRRRGSLLTSYAYIPSGFWCRHFFRKLPRYPWENYVGCSNGILIAEAEPLYMYHLWNPTQGVMFRLPLWDPKVPIKLAVLSSPTEDPNCTVMVLTGIAQPAFTFYKLRRGSNYSSWITQEPQWTMQDCTLTESLGRRQKHVMQMQFTNAIGFKGKFYVLSVQGSLVVIENIDSVPKVMDISGTRIFPSVSSNHFREYLLESDGEVLLVFLISRKSSVHSVDDVEVYQLNMGRLSWVKLESVGERAVLVGSNCSMSVLASEVGCRKNCIYFKHPVVDEWCVHDMELGNIRLE</sequence>
<evidence type="ECO:0000313" key="5">
    <source>
        <dbReference type="Proteomes" id="UP000289340"/>
    </source>
</evidence>
<evidence type="ECO:0000313" key="4">
    <source>
        <dbReference type="EMBL" id="RZB95612.1"/>
    </source>
</evidence>
<keyword evidence="5" id="KW-1185">Reference proteome</keyword>
<dbReference type="Pfam" id="PF03478">
    <property type="entry name" value="Beta-prop_KIB1-4"/>
    <property type="match status" value="1"/>
</dbReference>
<dbReference type="Proteomes" id="UP000289340">
    <property type="component" value="Chromosome 8"/>
</dbReference>
<evidence type="ECO:0000313" key="3">
    <source>
        <dbReference type="EMBL" id="KHN46242.1"/>
    </source>
</evidence>
<accession>A0A0B2SPV4</accession>
<name>A0A0B2SPV4_GLYSO</name>
<dbReference type="AlphaFoldDB" id="A0A0B2SPV4"/>
<dbReference type="EMBL" id="KN641448">
    <property type="protein sequence ID" value="KHN46242.1"/>
    <property type="molecule type" value="Genomic_DNA"/>
</dbReference>
<feature type="region of interest" description="Disordered" evidence="1">
    <location>
        <begin position="1"/>
        <end position="22"/>
    </location>
</feature>
<reference evidence="4 5" key="2">
    <citation type="submission" date="2018-09" db="EMBL/GenBank/DDBJ databases">
        <title>A high-quality reference genome of wild soybean provides a powerful tool to mine soybean genomes.</title>
        <authorList>
            <person name="Xie M."/>
            <person name="Chung C.Y.L."/>
            <person name="Li M.-W."/>
            <person name="Wong F.-L."/>
            <person name="Chan T.-F."/>
            <person name="Lam H.-M."/>
        </authorList>
    </citation>
    <scope>NUCLEOTIDE SEQUENCE [LARGE SCALE GENOMIC DNA]</scope>
    <source>
        <strain evidence="5">cv. W05</strain>
        <tissue evidence="4">Hypocotyl of etiolated seedlings</tissue>
    </source>
</reference>
<reference evidence="3" key="1">
    <citation type="submission" date="2014-07" db="EMBL/GenBank/DDBJ databases">
        <title>Identification of a novel salt tolerance gene in wild soybean by whole-genome sequencing.</title>
        <authorList>
            <person name="Lam H.-M."/>
            <person name="Qi X."/>
            <person name="Li M.-W."/>
            <person name="Liu X."/>
            <person name="Xie M."/>
            <person name="Ni M."/>
            <person name="Xu X."/>
        </authorList>
    </citation>
    <scope>NUCLEOTIDE SEQUENCE [LARGE SCALE GENOMIC DNA]</scope>
    <source>
        <tissue evidence="3">Root</tissue>
    </source>
</reference>
<dbReference type="Proteomes" id="UP000053555">
    <property type="component" value="Unassembled WGS sequence"/>
</dbReference>
<evidence type="ECO:0000256" key="1">
    <source>
        <dbReference type="SAM" id="MobiDB-lite"/>
    </source>
</evidence>
<evidence type="ECO:0000259" key="2">
    <source>
        <dbReference type="Pfam" id="PF03478"/>
    </source>
</evidence>
<dbReference type="PANTHER" id="PTHR33127:SF69">
    <property type="entry name" value="OS09G0340800 PROTEIN"/>
    <property type="match status" value="1"/>
</dbReference>
<protein>
    <recommendedName>
        <fullName evidence="2">KIB1-4 beta-propeller domain-containing protein</fullName>
    </recommendedName>
</protein>
<dbReference type="EMBL" id="QZWG01000008">
    <property type="protein sequence ID" value="RZB95612.1"/>
    <property type="molecule type" value="Genomic_DNA"/>
</dbReference>
<feature type="compositionally biased region" description="Basic residues" evidence="1">
    <location>
        <begin position="1"/>
        <end position="11"/>
    </location>
</feature>
<organism evidence="3">
    <name type="scientific">Glycine soja</name>
    <name type="common">Wild soybean</name>
    <dbReference type="NCBI Taxonomy" id="3848"/>
    <lineage>
        <taxon>Eukaryota</taxon>
        <taxon>Viridiplantae</taxon>
        <taxon>Streptophyta</taxon>
        <taxon>Embryophyta</taxon>
        <taxon>Tracheophyta</taxon>
        <taxon>Spermatophyta</taxon>
        <taxon>Magnoliopsida</taxon>
        <taxon>eudicotyledons</taxon>
        <taxon>Gunneridae</taxon>
        <taxon>Pentapetalae</taxon>
        <taxon>rosids</taxon>
        <taxon>fabids</taxon>
        <taxon>Fabales</taxon>
        <taxon>Fabaceae</taxon>
        <taxon>Papilionoideae</taxon>
        <taxon>50 kb inversion clade</taxon>
        <taxon>NPAAA clade</taxon>
        <taxon>indigoferoid/millettioid clade</taxon>
        <taxon>Phaseoleae</taxon>
        <taxon>Glycine</taxon>
        <taxon>Glycine subgen. Soja</taxon>
    </lineage>
</organism>
<gene>
    <name evidence="4" type="ORF">D0Y65_019805</name>
    <name evidence="3" type="ORF">glysoja_034570</name>
</gene>
<dbReference type="PANTHER" id="PTHR33127">
    <property type="entry name" value="TRANSMEMBRANE PROTEIN"/>
    <property type="match status" value="1"/>
</dbReference>
<feature type="domain" description="KIB1-4 beta-propeller" evidence="2">
    <location>
        <begin position="114"/>
        <end position="364"/>
    </location>
</feature>